<feature type="compositionally biased region" description="Low complexity" evidence="1">
    <location>
        <begin position="547"/>
        <end position="560"/>
    </location>
</feature>
<proteinExistence type="predicted"/>
<dbReference type="Proteomes" id="UP001165085">
    <property type="component" value="Unassembled WGS sequence"/>
</dbReference>
<evidence type="ECO:0000256" key="1">
    <source>
        <dbReference type="SAM" id="MobiDB-lite"/>
    </source>
</evidence>
<dbReference type="OrthoDB" id="377549at2759"/>
<feature type="compositionally biased region" description="Basic residues" evidence="1">
    <location>
        <begin position="605"/>
        <end position="615"/>
    </location>
</feature>
<dbReference type="EMBL" id="BRXY01000059">
    <property type="protein sequence ID" value="GMH59517.1"/>
    <property type="molecule type" value="Genomic_DNA"/>
</dbReference>
<dbReference type="PANTHER" id="PTHR33538">
    <property type="entry name" value="PROTEIN GAMETE EXPRESSED 1"/>
    <property type="match status" value="1"/>
</dbReference>
<feature type="chain" id="PRO_5040837272" evidence="2">
    <location>
        <begin position="20"/>
        <end position="615"/>
    </location>
</feature>
<evidence type="ECO:0000313" key="4">
    <source>
        <dbReference type="Proteomes" id="UP001165085"/>
    </source>
</evidence>
<dbReference type="InterPro" id="IPR040346">
    <property type="entry name" value="GEX1/Brambleberry"/>
</dbReference>
<protein>
    <submittedName>
        <fullName evidence="3">Uncharacterized protein</fullName>
    </submittedName>
</protein>
<keyword evidence="2" id="KW-0732">Signal</keyword>
<dbReference type="AlphaFoldDB" id="A0A9W6ZS73"/>
<evidence type="ECO:0000256" key="2">
    <source>
        <dbReference type="SAM" id="SignalP"/>
    </source>
</evidence>
<feature type="compositionally biased region" description="Basic and acidic residues" evidence="1">
    <location>
        <begin position="537"/>
        <end position="546"/>
    </location>
</feature>
<comment type="caution">
    <text evidence="3">The sequence shown here is derived from an EMBL/GenBank/DDBJ whole genome shotgun (WGS) entry which is preliminary data.</text>
</comment>
<evidence type="ECO:0000313" key="3">
    <source>
        <dbReference type="EMBL" id="GMH59517.1"/>
    </source>
</evidence>
<gene>
    <name evidence="3" type="ORF">TrST_g11505</name>
</gene>
<name>A0A9W6ZS73_9STRA</name>
<dbReference type="PANTHER" id="PTHR33538:SF2">
    <property type="entry name" value="PROTEIN GAMETE EXPRESSED 1"/>
    <property type="match status" value="1"/>
</dbReference>
<feature type="region of interest" description="Disordered" evidence="1">
    <location>
        <begin position="415"/>
        <end position="450"/>
    </location>
</feature>
<feature type="region of interest" description="Disordered" evidence="1">
    <location>
        <begin position="492"/>
        <end position="615"/>
    </location>
</feature>
<feature type="compositionally biased region" description="Acidic residues" evidence="1">
    <location>
        <begin position="508"/>
        <end position="536"/>
    </location>
</feature>
<sequence>MKLEFICALLASLFSTASAAPIPASARFLDALKEDGRAGHGSLSSGGECYRAVVETYLSVKATEGRRRNGDAAPGGNLCEDMSESDQHGIAFMLASCHYMESGRPMRGVDDSIINSECDFIAPPQEDSDSGPTAVVVKSDVVAPYFEAGKTSCTTRMTGDEFGVYTQFKVNIGRICDELTSEYWRDLNGKHIAALSDVSGVVAEQLQASAEKTDSALQMQTELLIKTDEHLRITDEHLKLTDGLFVTIEERHTETIGKIASTHEEALTKARETTAAVEAVQASVLQTTSTLQNLMENAIESIDIIENFANNAWVYVQRMATASHFLALINAAFILTSTDVTRVARFKLFVIAAFNAGVEYVIGAAVEKGKINEEMRVKLVMNVRTWCLLFCGLVFADCIRCWLVSRWKEWWTGQDDDEDDEVGDDRGRSRSRERRRKGGERDRGVSLTRQDLQTVEEMINNAVKEGGSVKSIEFVEQNEDDFEGIEVVERPTRAAARKPKPQAVSFEREEEEVEEEEEEEEEDADDDDDDDDDEQETKEPKKRSFDSVESTSSSNSQTRTTRQRLSEDSSNSASDSDMEVQIIEQKKVKGKKKAEKKNQPVKQRASTRRSSRGSK</sequence>
<accession>A0A9W6ZS73</accession>
<reference evidence="4" key="1">
    <citation type="journal article" date="2023" name="Commun. Biol.">
        <title>Genome analysis of Parmales, the sister group of diatoms, reveals the evolutionary specialization of diatoms from phago-mixotrophs to photoautotrophs.</title>
        <authorList>
            <person name="Ban H."/>
            <person name="Sato S."/>
            <person name="Yoshikawa S."/>
            <person name="Yamada K."/>
            <person name="Nakamura Y."/>
            <person name="Ichinomiya M."/>
            <person name="Sato N."/>
            <person name="Blanc-Mathieu R."/>
            <person name="Endo H."/>
            <person name="Kuwata A."/>
            <person name="Ogata H."/>
        </authorList>
    </citation>
    <scope>NUCLEOTIDE SEQUENCE [LARGE SCALE GENOMIC DNA]</scope>
    <source>
        <strain evidence="4">NIES 3701</strain>
    </source>
</reference>
<keyword evidence="4" id="KW-1185">Reference proteome</keyword>
<organism evidence="3 4">
    <name type="scientific">Triparma strigata</name>
    <dbReference type="NCBI Taxonomy" id="1606541"/>
    <lineage>
        <taxon>Eukaryota</taxon>
        <taxon>Sar</taxon>
        <taxon>Stramenopiles</taxon>
        <taxon>Ochrophyta</taxon>
        <taxon>Bolidophyceae</taxon>
        <taxon>Parmales</taxon>
        <taxon>Triparmaceae</taxon>
        <taxon>Triparma</taxon>
    </lineage>
</organism>
<feature type="signal peptide" evidence="2">
    <location>
        <begin position="1"/>
        <end position="19"/>
    </location>
</feature>